<dbReference type="EMBL" id="DXBY01000313">
    <property type="protein sequence ID" value="HIZ37718.1"/>
    <property type="molecule type" value="Genomic_DNA"/>
</dbReference>
<dbReference type="Proteomes" id="UP000824037">
    <property type="component" value="Unassembled WGS sequence"/>
</dbReference>
<dbReference type="EC" id="2.3.1.-" evidence="2"/>
<protein>
    <submittedName>
        <fullName evidence="2">GNAT family N-acetyltransferase</fullName>
        <ecNumber evidence="2">2.3.1.-</ecNumber>
    </submittedName>
</protein>
<proteinExistence type="predicted"/>
<comment type="caution">
    <text evidence="2">The sequence shown here is derived from an EMBL/GenBank/DDBJ whole genome shotgun (WGS) entry which is preliminary data.</text>
</comment>
<dbReference type="GO" id="GO:0016747">
    <property type="term" value="F:acyltransferase activity, transferring groups other than amino-acyl groups"/>
    <property type="evidence" value="ECO:0007669"/>
    <property type="project" value="InterPro"/>
</dbReference>
<dbReference type="InterPro" id="IPR016181">
    <property type="entry name" value="Acyl_CoA_acyltransferase"/>
</dbReference>
<name>A0A9D2J5V3_9MICO</name>
<dbReference type="AlphaFoldDB" id="A0A9D2J5V3"/>
<evidence type="ECO:0000259" key="1">
    <source>
        <dbReference type="PROSITE" id="PS51186"/>
    </source>
</evidence>
<gene>
    <name evidence="2" type="ORF">H9815_18225</name>
</gene>
<keyword evidence="2" id="KW-0808">Transferase</keyword>
<dbReference type="PROSITE" id="PS51186">
    <property type="entry name" value="GNAT"/>
    <property type="match status" value="2"/>
</dbReference>
<organism evidence="2 3">
    <name type="scientific">Candidatus Ruania gallistercoris</name>
    <dbReference type="NCBI Taxonomy" id="2838746"/>
    <lineage>
        <taxon>Bacteria</taxon>
        <taxon>Bacillati</taxon>
        <taxon>Actinomycetota</taxon>
        <taxon>Actinomycetes</taxon>
        <taxon>Micrococcales</taxon>
        <taxon>Ruaniaceae</taxon>
        <taxon>Ruania</taxon>
    </lineage>
</organism>
<feature type="domain" description="N-acetyltransferase" evidence="1">
    <location>
        <begin position="12"/>
        <end position="178"/>
    </location>
</feature>
<accession>A0A9D2J5V3</accession>
<sequence length="326" mass="36136">MSPALPDTDAPLVWRPLQAADMECLYALLRRIEEHDNPPYRSTREEVSDSALTQWTDLDTNSLAGFDAEGTLRAFGVVIDAEGRRAAPRTLLEGGVDPTVRHRGVGRAVLTWQVDRAKEMLAAAGEPGRVIVHVEDDMSSTADLVERHGFAPGGFHTEMRRALSGLELEEVTLDRPLELVPWTIELDDAVRLAHGEAFGTGAHAPSAERWQEGRTYFVPEWSFLVLDRTSDRAQVAGYLLCSKYEQDWPILGWSEGYVDILGVRAPWRGRRIATALVTRAMRAFAEAGMEYAALGLDHAAKEENFGLFDKLGFTPTRGSTTYVLQV</sequence>
<feature type="domain" description="N-acetyltransferase" evidence="1">
    <location>
        <begin position="177"/>
        <end position="326"/>
    </location>
</feature>
<dbReference type="InterPro" id="IPR000182">
    <property type="entry name" value="GNAT_dom"/>
</dbReference>
<reference evidence="2" key="2">
    <citation type="submission" date="2021-04" db="EMBL/GenBank/DDBJ databases">
        <authorList>
            <person name="Gilroy R."/>
        </authorList>
    </citation>
    <scope>NUCLEOTIDE SEQUENCE</scope>
    <source>
        <strain evidence="2">ChiGjej4B4-7305</strain>
    </source>
</reference>
<dbReference type="SUPFAM" id="SSF55729">
    <property type="entry name" value="Acyl-CoA N-acyltransferases (Nat)"/>
    <property type="match status" value="2"/>
</dbReference>
<dbReference type="CDD" id="cd04301">
    <property type="entry name" value="NAT_SF"/>
    <property type="match status" value="1"/>
</dbReference>
<dbReference type="PANTHER" id="PTHR43072">
    <property type="entry name" value="N-ACETYLTRANSFERASE"/>
    <property type="match status" value="1"/>
</dbReference>
<keyword evidence="2" id="KW-0012">Acyltransferase</keyword>
<dbReference type="Pfam" id="PF00583">
    <property type="entry name" value="Acetyltransf_1"/>
    <property type="match status" value="1"/>
</dbReference>
<evidence type="ECO:0000313" key="2">
    <source>
        <dbReference type="EMBL" id="HIZ37718.1"/>
    </source>
</evidence>
<evidence type="ECO:0000313" key="3">
    <source>
        <dbReference type="Proteomes" id="UP000824037"/>
    </source>
</evidence>
<dbReference type="Gene3D" id="3.40.630.30">
    <property type="match status" value="1"/>
</dbReference>
<reference evidence="2" key="1">
    <citation type="journal article" date="2021" name="PeerJ">
        <title>Extensive microbial diversity within the chicken gut microbiome revealed by metagenomics and culture.</title>
        <authorList>
            <person name="Gilroy R."/>
            <person name="Ravi A."/>
            <person name="Getino M."/>
            <person name="Pursley I."/>
            <person name="Horton D.L."/>
            <person name="Alikhan N.F."/>
            <person name="Baker D."/>
            <person name="Gharbi K."/>
            <person name="Hall N."/>
            <person name="Watson M."/>
            <person name="Adriaenssens E.M."/>
            <person name="Foster-Nyarko E."/>
            <person name="Jarju S."/>
            <person name="Secka A."/>
            <person name="Antonio M."/>
            <person name="Oren A."/>
            <person name="Chaudhuri R.R."/>
            <person name="La Ragione R."/>
            <person name="Hildebrand F."/>
            <person name="Pallen M.J."/>
        </authorList>
    </citation>
    <scope>NUCLEOTIDE SEQUENCE</scope>
    <source>
        <strain evidence="2">ChiGjej4B4-7305</strain>
    </source>
</reference>